<dbReference type="AlphaFoldDB" id="A0A6M8PYM5"/>
<geneLocation type="mitochondrion" evidence="1"/>
<proteinExistence type="predicted"/>
<evidence type="ECO:0000313" key="1">
    <source>
        <dbReference type="EMBL" id="QKI31990.1"/>
    </source>
</evidence>
<gene>
    <name evidence="1" type="primary">orf103a</name>
</gene>
<protein>
    <submittedName>
        <fullName evidence="1">Uncharacterized protein</fullName>
    </submittedName>
</protein>
<sequence length="103" mass="11742">MEVDDRSVKGQFLPEVKCLLGDSSHFERGKRGHQESGEGELFEGPQVNLKRRCRGSRRRAHRLMQISLLKESTCDCGLELECLAFTFSALLDQYLLELERGSL</sequence>
<organism evidence="1">
    <name type="scientific">Ombrophytum subterraneum</name>
    <dbReference type="NCBI Taxonomy" id="50155"/>
    <lineage>
        <taxon>Eukaryota</taxon>
        <taxon>Viridiplantae</taxon>
        <taxon>Streptophyta</taxon>
        <taxon>Embryophyta</taxon>
        <taxon>Tracheophyta</taxon>
        <taxon>Spermatophyta</taxon>
        <taxon>Magnoliopsida</taxon>
        <taxon>eudicotyledons</taxon>
        <taxon>Gunneridae</taxon>
        <taxon>Pentapetalae</taxon>
        <taxon>Santalales</taxon>
        <taxon>Balanophoraceae</taxon>
        <taxon>Ombrophytum</taxon>
    </lineage>
</organism>
<name>A0A6M8PYM5_9MAGN</name>
<reference evidence="1" key="1">
    <citation type="journal article" date="2020" name="Plant Mol. Biol.">
        <title>Multichromosomal structure and foreign tracts in the Ombrophytum subterraneum (Balanophoraceae) mitochondrial genome.</title>
        <authorList>
            <person name="Roulet M.E."/>
            <person name="Garcia L.E."/>
            <person name="Gandini C.L."/>
            <person name="Sato H."/>
            <person name="Ponce G."/>
            <person name="Sanchez-Puerta M.V."/>
        </authorList>
    </citation>
    <scope>NUCLEOTIDE SEQUENCE</scope>
    <source>
        <tissue evidence="1">Tuber</tissue>
    </source>
</reference>
<accession>A0A6M8PYM5</accession>
<dbReference type="EMBL" id="MT076268">
    <property type="protein sequence ID" value="QKI31990.1"/>
    <property type="molecule type" value="Genomic_DNA"/>
</dbReference>
<keyword evidence="1" id="KW-0496">Mitochondrion</keyword>